<proteinExistence type="predicted"/>
<dbReference type="Proteomes" id="UP001153712">
    <property type="component" value="Chromosome 8"/>
</dbReference>
<keyword evidence="1" id="KW-0812">Transmembrane</keyword>
<dbReference type="EMBL" id="OU900101">
    <property type="protein sequence ID" value="CAG9864726.1"/>
    <property type="molecule type" value="Genomic_DNA"/>
</dbReference>
<keyword evidence="1" id="KW-0472">Membrane</keyword>
<feature type="transmembrane region" description="Helical" evidence="1">
    <location>
        <begin position="12"/>
        <end position="32"/>
    </location>
</feature>
<organism evidence="2 3">
    <name type="scientific">Phyllotreta striolata</name>
    <name type="common">Striped flea beetle</name>
    <name type="synonym">Crioceris striolata</name>
    <dbReference type="NCBI Taxonomy" id="444603"/>
    <lineage>
        <taxon>Eukaryota</taxon>
        <taxon>Metazoa</taxon>
        <taxon>Ecdysozoa</taxon>
        <taxon>Arthropoda</taxon>
        <taxon>Hexapoda</taxon>
        <taxon>Insecta</taxon>
        <taxon>Pterygota</taxon>
        <taxon>Neoptera</taxon>
        <taxon>Endopterygota</taxon>
        <taxon>Coleoptera</taxon>
        <taxon>Polyphaga</taxon>
        <taxon>Cucujiformia</taxon>
        <taxon>Chrysomeloidea</taxon>
        <taxon>Chrysomelidae</taxon>
        <taxon>Galerucinae</taxon>
        <taxon>Alticini</taxon>
        <taxon>Phyllotreta</taxon>
    </lineage>
</organism>
<keyword evidence="1" id="KW-1133">Transmembrane helix</keyword>
<name>A0A9N9TTE0_PHYSR</name>
<accession>A0A9N9TTE0</accession>
<evidence type="ECO:0000313" key="3">
    <source>
        <dbReference type="Proteomes" id="UP001153712"/>
    </source>
</evidence>
<protein>
    <submittedName>
        <fullName evidence="2">Uncharacterized protein</fullName>
    </submittedName>
</protein>
<dbReference type="AlphaFoldDB" id="A0A9N9TTE0"/>
<evidence type="ECO:0000256" key="1">
    <source>
        <dbReference type="SAM" id="Phobius"/>
    </source>
</evidence>
<gene>
    <name evidence="2" type="ORF">PHYEVI_LOCUS10977</name>
</gene>
<reference evidence="2" key="1">
    <citation type="submission" date="2022-01" db="EMBL/GenBank/DDBJ databases">
        <authorList>
            <person name="King R."/>
        </authorList>
    </citation>
    <scope>NUCLEOTIDE SEQUENCE</scope>
</reference>
<evidence type="ECO:0000313" key="2">
    <source>
        <dbReference type="EMBL" id="CAG9864726.1"/>
    </source>
</evidence>
<keyword evidence="3" id="KW-1185">Reference proteome</keyword>
<sequence>MPQDCLRTVCCVLGVTVGVPIAMVAGFLYIIAFCCTACSECCDSLACMLLQAAQIPGKSMVCLMSCIQSPCPPAQYCTCPSPYCCK</sequence>